<feature type="transmembrane region" description="Helical" evidence="8">
    <location>
        <begin position="142"/>
        <end position="164"/>
    </location>
</feature>
<dbReference type="SUPFAM" id="SSF103473">
    <property type="entry name" value="MFS general substrate transporter"/>
    <property type="match status" value="1"/>
</dbReference>
<dbReference type="PANTHER" id="PTHR48021:SF46">
    <property type="entry name" value="MAJOR FACILITATOR SUPERFAMILY (MFS) PROFILE DOMAIN-CONTAINING PROTEIN"/>
    <property type="match status" value="1"/>
</dbReference>
<keyword evidence="7 8" id="KW-0472">Membrane</keyword>
<feature type="transmembrane region" description="Helical" evidence="8">
    <location>
        <begin position="12"/>
        <end position="35"/>
    </location>
</feature>
<keyword evidence="11" id="KW-1185">Reference proteome</keyword>
<evidence type="ECO:0000256" key="3">
    <source>
        <dbReference type="ARBA" id="ARBA00022475"/>
    </source>
</evidence>
<feature type="transmembrane region" description="Helical" evidence="8">
    <location>
        <begin position="85"/>
        <end position="103"/>
    </location>
</feature>
<dbReference type="Proteomes" id="UP001153636">
    <property type="component" value="Chromosome 2"/>
</dbReference>
<protein>
    <recommendedName>
        <fullName evidence="9">Major facilitator superfamily (MFS) profile domain-containing protein</fullName>
    </recommendedName>
</protein>
<keyword evidence="5 8" id="KW-0812">Transmembrane</keyword>
<dbReference type="InterPro" id="IPR036259">
    <property type="entry name" value="MFS_trans_sf"/>
</dbReference>
<keyword evidence="3" id="KW-1003">Cell membrane</keyword>
<feature type="transmembrane region" description="Helical" evidence="8">
    <location>
        <begin position="290"/>
        <end position="307"/>
    </location>
</feature>
<evidence type="ECO:0000256" key="6">
    <source>
        <dbReference type="ARBA" id="ARBA00022989"/>
    </source>
</evidence>
<evidence type="ECO:0000313" key="11">
    <source>
        <dbReference type="Proteomes" id="UP001153636"/>
    </source>
</evidence>
<keyword evidence="4" id="KW-0762">Sugar transport</keyword>
<dbReference type="PROSITE" id="PS00216">
    <property type="entry name" value="SUGAR_TRANSPORT_1"/>
    <property type="match status" value="1"/>
</dbReference>
<dbReference type="InterPro" id="IPR005828">
    <property type="entry name" value="MFS_sugar_transport-like"/>
</dbReference>
<dbReference type="FunFam" id="1.20.1250.20:FF:000218">
    <property type="entry name" value="facilitated trehalose transporter Tret1"/>
    <property type="match status" value="1"/>
</dbReference>
<name>A0A9P0GAV9_9CUCU</name>
<feature type="transmembrane region" description="Helical" evidence="8">
    <location>
        <begin position="357"/>
        <end position="376"/>
    </location>
</feature>
<organism evidence="10 11">
    <name type="scientific">Psylliodes chrysocephalus</name>
    <dbReference type="NCBI Taxonomy" id="3402493"/>
    <lineage>
        <taxon>Eukaryota</taxon>
        <taxon>Metazoa</taxon>
        <taxon>Ecdysozoa</taxon>
        <taxon>Arthropoda</taxon>
        <taxon>Hexapoda</taxon>
        <taxon>Insecta</taxon>
        <taxon>Pterygota</taxon>
        <taxon>Neoptera</taxon>
        <taxon>Endopterygota</taxon>
        <taxon>Coleoptera</taxon>
        <taxon>Polyphaga</taxon>
        <taxon>Cucujiformia</taxon>
        <taxon>Chrysomeloidea</taxon>
        <taxon>Chrysomelidae</taxon>
        <taxon>Galerucinae</taxon>
        <taxon>Alticini</taxon>
        <taxon>Psylliodes</taxon>
    </lineage>
</organism>
<evidence type="ECO:0000256" key="5">
    <source>
        <dbReference type="ARBA" id="ARBA00022692"/>
    </source>
</evidence>
<feature type="transmembrane region" description="Helical" evidence="8">
    <location>
        <begin position="170"/>
        <end position="188"/>
    </location>
</feature>
<feature type="transmembrane region" description="Helical" evidence="8">
    <location>
        <begin position="319"/>
        <end position="337"/>
    </location>
</feature>
<feature type="transmembrane region" description="Helical" evidence="8">
    <location>
        <begin position="55"/>
        <end position="76"/>
    </location>
</feature>
<feature type="transmembrane region" description="Helical" evidence="8">
    <location>
        <begin position="388"/>
        <end position="408"/>
    </location>
</feature>
<dbReference type="PROSITE" id="PS50850">
    <property type="entry name" value="MFS"/>
    <property type="match status" value="1"/>
</dbReference>
<dbReference type="AlphaFoldDB" id="A0A9P0GAV9"/>
<dbReference type="InterPro" id="IPR005829">
    <property type="entry name" value="Sugar_transporter_CS"/>
</dbReference>
<accession>A0A9P0GAV9</accession>
<evidence type="ECO:0000313" key="10">
    <source>
        <dbReference type="EMBL" id="CAH1106458.1"/>
    </source>
</evidence>
<dbReference type="Pfam" id="PF00083">
    <property type="entry name" value="Sugar_tr"/>
    <property type="match status" value="1"/>
</dbReference>
<dbReference type="OrthoDB" id="6133115at2759"/>
<reference evidence="10" key="1">
    <citation type="submission" date="2022-01" db="EMBL/GenBank/DDBJ databases">
        <authorList>
            <person name="King R."/>
        </authorList>
    </citation>
    <scope>NUCLEOTIDE SEQUENCE</scope>
</reference>
<evidence type="ECO:0000256" key="7">
    <source>
        <dbReference type="ARBA" id="ARBA00023136"/>
    </source>
</evidence>
<feature type="transmembrane region" description="Helical" evidence="8">
    <location>
        <begin position="420"/>
        <end position="438"/>
    </location>
</feature>
<evidence type="ECO:0000256" key="4">
    <source>
        <dbReference type="ARBA" id="ARBA00022597"/>
    </source>
</evidence>
<comment type="subcellular location">
    <subcellularLocation>
        <location evidence="1">Cell membrane</location>
        <topology evidence="1">Multi-pass membrane protein</topology>
    </subcellularLocation>
</comment>
<proteinExistence type="predicted"/>
<dbReference type="GO" id="GO:0005886">
    <property type="term" value="C:plasma membrane"/>
    <property type="evidence" value="ECO:0007669"/>
    <property type="project" value="UniProtKB-SubCell"/>
</dbReference>
<evidence type="ECO:0000259" key="9">
    <source>
        <dbReference type="PROSITE" id="PS50850"/>
    </source>
</evidence>
<evidence type="ECO:0000256" key="2">
    <source>
        <dbReference type="ARBA" id="ARBA00022448"/>
    </source>
</evidence>
<dbReference type="InterPro" id="IPR050549">
    <property type="entry name" value="MFS_Trehalose_Transporter"/>
</dbReference>
<evidence type="ECO:0000256" key="1">
    <source>
        <dbReference type="ARBA" id="ARBA00004651"/>
    </source>
</evidence>
<gene>
    <name evidence="10" type="ORF">PSYICH_LOCUS7654</name>
</gene>
<feature type="transmembrane region" description="Helical" evidence="8">
    <location>
        <begin position="255"/>
        <end position="278"/>
    </location>
</feature>
<sequence>MFLKVGTYRNEAQIVAIVIGSLASFTSGMVLAWPSPFIPKIVTDKENYNLTHKEASYIPILNTVGLLISLPFTLLLPDRFGRKPTLLFSGVPFAACWILKYFFTNLYVLYFARFVAGLGDALLLSSLPLYIGEVAIPEVRGVWGNSLIVSGYLGQFLMNIVGSYLSVKDTSLICLSVPIVFVISFSFMPESPYFYIMKGKYEEAKTSLRKFRLKENIDDEFLTLKSDVQRQMSESGTIKDLFFIKSNRRALVAGLFMRISQMLSGLFVFISYTQFIFLKAGGNVDPSVSAIIYTGLAATLFLVASVFAEKLGRKKSLSISLVLSAVVLLLEGFYFYVDQYIKEIDLSNLKWFPLAGMLVFLIFVSFGVAIIPTLMLSELFSASIKAKAVSIVMAAYAISYVLMNTLFYQLTSSLGLCAPFFVFGICNIVSAFLVGILVPETKGKTLEDIQQDLKSN</sequence>
<dbReference type="PANTHER" id="PTHR48021">
    <property type="match status" value="1"/>
</dbReference>
<keyword evidence="2" id="KW-0813">Transport</keyword>
<evidence type="ECO:0000256" key="8">
    <source>
        <dbReference type="SAM" id="Phobius"/>
    </source>
</evidence>
<feature type="transmembrane region" description="Helical" evidence="8">
    <location>
        <begin position="109"/>
        <end position="130"/>
    </location>
</feature>
<dbReference type="GO" id="GO:0022857">
    <property type="term" value="F:transmembrane transporter activity"/>
    <property type="evidence" value="ECO:0007669"/>
    <property type="project" value="InterPro"/>
</dbReference>
<dbReference type="EMBL" id="OV651814">
    <property type="protein sequence ID" value="CAH1106458.1"/>
    <property type="molecule type" value="Genomic_DNA"/>
</dbReference>
<dbReference type="Gene3D" id="1.20.1250.20">
    <property type="entry name" value="MFS general substrate transporter like domains"/>
    <property type="match status" value="1"/>
</dbReference>
<dbReference type="InterPro" id="IPR020846">
    <property type="entry name" value="MFS_dom"/>
</dbReference>
<keyword evidence="6 8" id="KW-1133">Transmembrane helix</keyword>
<feature type="domain" description="Major facilitator superfamily (MFS) profile" evidence="9">
    <location>
        <begin position="13"/>
        <end position="442"/>
    </location>
</feature>